<keyword evidence="3" id="KW-1185">Reference proteome</keyword>
<accession>A0A195BZ20</accession>
<dbReference type="Proteomes" id="UP000078542">
    <property type="component" value="Unassembled WGS sequence"/>
</dbReference>
<name>A0A195BZ20_9HYME</name>
<organism evidence="2 3">
    <name type="scientific">Cyphomyrmex costatus</name>
    <dbReference type="NCBI Taxonomy" id="456900"/>
    <lineage>
        <taxon>Eukaryota</taxon>
        <taxon>Metazoa</taxon>
        <taxon>Ecdysozoa</taxon>
        <taxon>Arthropoda</taxon>
        <taxon>Hexapoda</taxon>
        <taxon>Insecta</taxon>
        <taxon>Pterygota</taxon>
        <taxon>Neoptera</taxon>
        <taxon>Endopterygota</taxon>
        <taxon>Hymenoptera</taxon>
        <taxon>Apocrita</taxon>
        <taxon>Aculeata</taxon>
        <taxon>Formicoidea</taxon>
        <taxon>Formicidae</taxon>
        <taxon>Myrmicinae</taxon>
        <taxon>Cyphomyrmex</taxon>
    </lineage>
</organism>
<proteinExistence type="predicted"/>
<gene>
    <name evidence="2" type="ORF">ALC62_15933</name>
</gene>
<evidence type="ECO:0000256" key="1">
    <source>
        <dbReference type="SAM" id="MobiDB-lite"/>
    </source>
</evidence>
<feature type="region of interest" description="Disordered" evidence="1">
    <location>
        <begin position="126"/>
        <end position="153"/>
    </location>
</feature>
<dbReference type="EMBL" id="KQ978501">
    <property type="protein sequence ID" value="KYM93575.1"/>
    <property type="molecule type" value="Genomic_DNA"/>
</dbReference>
<evidence type="ECO:0000313" key="2">
    <source>
        <dbReference type="EMBL" id="KYM93575.1"/>
    </source>
</evidence>
<dbReference type="AlphaFoldDB" id="A0A195BZ20"/>
<protein>
    <submittedName>
        <fullName evidence="2">Uncharacterized protein</fullName>
    </submittedName>
</protein>
<sequence length="153" mass="16656">MPAPTSAAGGAEGGPPRTELQELQLKAGQTTDERARRFRFAQDSRQRDNLLRDLQVAGAGEEKLRGDRIYRGKWGGDVEDVGRIARAMVFEVVFYPALAAHGGDDSGGVLRFERIKQWVKRTVSRRASGVGSLLTREGKGGEGGQHEPYACDS</sequence>
<reference evidence="2 3" key="1">
    <citation type="submission" date="2016-03" db="EMBL/GenBank/DDBJ databases">
        <title>Cyphomyrmex costatus WGS genome.</title>
        <authorList>
            <person name="Nygaard S."/>
            <person name="Hu H."/>
            <person name="Boomsma J."/>
            <person name="Zhang G."/>
        </authorList>
    </citation>
    <scope>NUCLEOTIDE SEQUENCE [LARGE SCALE GENOMIC DNA]</scope>
    <source>
        <strain evidence="2">MS0001</strain>
        <tissue evidence="2">Whole body</tissue>
    </source>
</reference>
<evidence type="ECO:0000313" key="3">
    <source>
        <dbReference type="Proteomes" id="UP000078542"/>
    </source>
</evidence>